<dbReference type="OrthoDB" id="463714at2"/>
<dbReference type="RefSeq" id="WP_030432072.1">
    <property type="nucleotide sequence ID" value="NZ_JOEF01000023.1"/>
</dbReference>
<sequence>MTASEWVWPSTDCNGIALVDPVAVGVEGTTVVFARQAGTPVDTLYYNVREPGAEPLSPAEWAGWNRLELAPEPPVAGDADREPLLRLAGMDLITVDPVATTPAPADAPFRVVSDGRNICCFRLSQLGSLYLDRFVLVQNPQRRASGDRDGAIPSSWSLRRLGEVRYRRSQRRDVPAGPADSLGATNMAGAPFLEPTIELSLLLGSDVTRFDVALGWTGEMDVQRWHIVTTTADHQLNYLSCKQGEFDPMDLDASSVREFGLSLAARIGGARVPLGASAGPAVALYAEQESAAVGGTSTNMRRGTRLAITVPVVRQDNDQAAGLAVLDFTVFPDGTVPQPLTTPECVVVDETPSASGYPVPDAAVHAIDAGTVNAVLLSRPRPAAAPALLDSADGLLHCYFAETDDEFAVAQFDPTMVRARLALPWSAEATTGTFPLVARRSGSTFNDVTVQISECGTGTAPDLCAVRIVYGPDSGLPEEYWDGVPRALSRMIPILNGGYSEDPSDAEVQSGQRQFYDEKGRRAAARLPLTSVPGGPQVRDAYLELLSHRENVSIQAVDLAVPQEGSATLTIHYSLPGNGVARQTWAGLPTDTEHLVAVLSGAAAPARYSYTPDPNDTPLYAIEAGSGILLFDHGPRELTLTVSAATNQDPAYCDISLTVGGQPQPPRTNVPRAPAAFAEAVGAWFLAVSVDPTAGPVPDQTVSAPLDLRSGSLLFDLLLPVPTARLAPAATTVTAAKWQRRTVGVLPPGVTLDRGMLALTAVPPAVPPGQDPTVDLRTSSVITKGDNGKWLTAAKPDALGLDGASAVSVPEPGASVIPVRDWTMESWLRPGGAEPAAVLAYWAGHPPAYGDLWSTYYLGTSGLPTLRFDPYRTTHGQSRNSYLALPSNAIFDLTRPGFTWEAWIRPDERPCPADSRAGLVQVHDTKDEDSVPLGQICLTAERGLTFGFRDDSGKKNVEQMLEPSPPLPANTWTHVAVTAQRQPDKDWRLVIYVNAQEVRAADIVLRAASHNTPPAVVFGSRDDWSASLFGAVTEMRFWTFARPAADLRQSMETALTGTEPGLAGYWTFSARNAANGTVFGNQATATGSALDAVLKLNPAQPVSFSAQDPFIGVIATVGFAPPVHARAFLKANEWNHVCVAYRAVGALRLNPSHPLTVAADYGSCKEPNGFDFNDEFTVEAWVMRTDDSPLDQTVLAQWSQARGGQSFRFGFTPAGALSCEVNLVSQENGDRVAIRVNDDATVPCATPTHVAATLSTATVAKDASTHCTLVLYVNGKQGRSATTVVKEKAGVRSVGSRSPVTVGVAVPPSPTAALEAQAPFHGVVTGVRFSSVALGPAEVSAAMSQRRGADADSAVVAAWWFDETGGTIAADSVGDNDLVLTTTDLWASFPSLGTFEFYRDGQPIGTVLPVTDGLPSIPKQFTIGAVEQGGEFVNGFSGSLAELRLWRSARSRAQVVDGLYRRVAAGDPDLAAYWSFDATTEDLTGRGSDGVLEKAARFVPSAAPVANEGPQVRNVYDGPTTRFHSGLTGRPAVLEYPETATRWDGRPVGVMRRAYLFTAPELVLATGFGIGELALVYLGQVQTNPTLIGFIEGAPPVPSENLSRPLYNSPLGYNSYQDTATVTLRSTETTSFSFTSSDYRTTLTMKIDGKAGLSGGLKLTAEYEVPILNKGINVEVANVKLKIGGQHKSDLEQAQQTNETFSSGWTRTTTDAVGLRGRWEPPSTPGSPYLNPVVGRRYQPLNVGYALVESLTADLYALRLDSTGAMVGKVVLPDLDIPPDRNIITFRMRPTYVKNGTLDGRVGLVNDPDYPQADVTHGSYFQPAEAYRLAARIDRADQLARARFRRFDAESRGDALPGGRHSPESPDLDEVGDEQFYDFARQVPARGIANRYVWTATGGLHTETEQFSATHDRSFTGFYDYTWLLGPTFNLEGEGGPWWKVGGYASLDALFGGHIKIQLGKEEKQSQGMSLDVTCPGEPMLQAYDDSTGFYTTDPCPGKVDAYRFMAFYLPPSAEGGAAFRQVVDPAWLDTSSDPNAVALRNVRFTGNGVWRVLYRVTYVSRVPPRFDTNPDQTAKPVPEQAILLADNPLLISLVEQAIAPGEPTPATIGAAVAAVLVPATVDKPYALGAKVQWWQHFVDSTRGPDPDRAAARMLDRIVQDAITYFQAGYASGVLPRTT</sequence>
<dbReference type="InterPro" id="IPR013320">
    <property type="entry name" value="ConA-like_dom_sf"/>
</dbReference>
<reference evidence="1 2" key="1">
    <citation type="submission" date="2016-10" db="EMBL/GenBank/DDBJ databases">
        <authorList>
            <person name="de Groot N.N."/>
        </authorList>
    </citation>
    <scope>NUCLEOTIDE SEQUENCE [LARGE SCALE GENOMIC DNA]</scope>
    <source>
        <strain evidence="1 2">DSM 44149</strain>
    </source>
</reference>
<name>A0A1G9SZU5_ALLAB</name>
<gene>
    <name evidence="1" type="ORF">SAMN04489726_1475</name>
</gene>
<accession>A0A1G9SZU5</accession>
<evidence type="ECO:0000313" key="2">
    <source>
        <dbReference type="Proteomes" id="UP000183376"/>
    </source>
</evidence>
<dbReference type="Pfam" id="PF13385">
    <property type="entry name" value="Laminin_G_3"/>
    <property type="match status" value="2"/>
</dbReference>
<protein>
    <submittedName>
        <fullName evidence="1">Concanavalin A-like lectin/glucanases superfamily protein</fullName>
    </submittedName>
</protein>
<dbReference type="GO" id="GO:0030246">
    <property type="term" value="F:carbohydrate binding"/>
    <property type="evidence" value="ECO:0007669"/>
    <property type="project" value="UniProtKB-KW"/>
</dbReference>
<keyword evidence="2" id="KW-1185">Reference proteome</keyword>
<dbReference type="Proteomes" id="UP000183376">
    <property type="component" value="Chromosome I"/>
</dbReference>
<dbReference type="Gene3D" id="2.60.120.200">
    <property type="match status" value="3"/>
</dbReference>
<dbReference type="STRING" id="211114.SAMN04489726_1475"/>
<evidence type="ECO:0000313" key="1">
    <source>
        <dbReference type="EMBL" id="SDM40930.1"/>
    </source>
</evidence>
<dbReference type="EMBL" id="LT629701">
    <property type="protein sequence ID" value="SDM40930.1"/>
    <property type="molecule type" value="Genomic_DNA"/>
</dbReference>
<dbReference type="SUPFAM" id="SSF49899">
    <property type="entry name" value="Concanavalin A-like lectins/glucanases"/>
    <property type="match status" value="3"/>
</dbReference>
<keyword evidence="1" id="KW-0430">Lectin</keyword>
<dbReference type="eggNOG" id="COG2931">
    <property type="taxonomic scope" value="Bacteria"/>
</dbReference>
<organism evidence="1 2">
    <name type="scientific">Allokutzneria albata</name>
    <name type="common">Kibdelosporangium albatum</name>
    <dbReference type="NCBI Taxonomy" id="211114"/>
    <lineage>
        <taxon>Bacteria</taxon>
        <taxon>Bacillati</taxon>
        <taxon>Actinomycetota</taxon>
        <taxon>Actinomycetes</taxon>
        <taxon>Pseudonocardiales</taxon>
        <taxon>Pseudonocardiaceae</taxon>
        <taxon>Allokutzneria</taxon>
    </lineage>
</organism>
<proteinExistence type="predicted"/>